<dbReference type="GeneID" id="70187827"/>
<keyword evidence="2" id="KW-0812">Transmembrane</keyword>
<feature type="transmembrane region" description="Helical" evidence="2">
    <location>
        <begin position="95"/>
        <end position="118"/>
    </location>
</feature>
<organism evidence="3 4">
    <name type="scientific">Microdochium trichocladiopsis</name>
    <dbReference type="NCBI Taxonomy" id="1682393"/>
    <lineage>
        <taxon>Eukaryota</taxon>
        <taxon>Fungi</taxon>
        <taxon>Dikarya</taxon>
        <taxon>Ascomycota</taxon>
        <taxon>Pezizomycotina</taxon>
        <taxon>Sordariomycetes</taxon>
        <taxon>Xylariomycetidae</taxon>
        <taxon>Xylariales</taxon>
        <taxon>Microdochiaceae</taxon>
        <taxon>Microdochium</taxon>
    </lineage>
</organism>
<dbReference type="RefSeq" id="XP_046014928.1">
    <property type="nucleotide sequence ID" value="XM_046158281.1"/>
</dbReference>
<dbReference type="EMBL" id="JAGTJQ010000003">
    <property type="protein sequence ID" value="KAH7034835.1"/>
    <property type="molecule type" value="Genomic_DNA"/>
</dbReference>
<comment type="caution">
    <text evidence="3">The sequence shown here is derived from an EMBL/GenBank/DDBJ whole genome shotgun (WGS) entry which is preliminary data.</text>
</comment>
<sequence length="213" mass="23523">MAGGAGGGRGSAFNKDEDHDEHFRRCWHLTNCKDCLAKEDDCSWCPFSWSCVPNSNRLVPFLAPAWDEDICPHWAERWELRTRPLGCQVSTITTLTSLVTIACTLLLVLLGFVFVFGVRRIRGFTRRNPRWWRGRLGGGGGDDGDAGLGAGSFGGGGEQSLEQGQARMEGLIQRLRWYKSRDEAARREVEANGVATGVAREREPLLGNGLNQS</sequence>
<name>A0A9P8YBI1_9PEZI</name>
<dbReference type="AlphaFoldDB" id="A0A9P8YBI1"/>
<keyword evidence="2" id="KW-0472">Membrane</keyword>
<feature type="region of interest" description="Disordered" evidence="1">
    <location>
        <begin position="135"/>
        <end position="155"/>
    </location>
</feature>
<gene>
    <name evidence="3" type="ORF">B0I36DRAFT_360305</name>
</gene>
<evidence type="ECO:0000256" key="1">
    <source>
        <dbReference type="SAM" id="MobiDB-lite"/>
    </source>
</evidence>
<evidence type="ECO:0000313" key="3">
    <source>
        <dbReference type="EMBL" id="KAH7034835.1"/>
    </source>
</evidence>
<keyword evidence="2" id="KW-1133">Transmembrane helix</keyword>
<keyword evidence="4" id="KW-1185">Reference proteome</keyword>
<evidence type="ECO:0008006" key="5">
    <source>
        <dbReference type="Google" id="ProtNLM"/>
    </source>
</evidence>
<accession>A0A9P8YBI1</accession>
<reference evidence="3" key="1">
    <citation type="journal article" date="2021" name="Nat. Commun.">
        <title>Genetic determinants of endophytism in the Arabidopsis root mycobiome.</title>
        <authorList>
            <person name="Mesny F."/>
            <person name="Miyauchi S."/>
            <person name="Thiergart T."/>
            <person name="Pickel B."/>
            <person name="Atanasova L."/>
            <person name="Karlsson M."/>
            <person name="Huettel B."/>
            <person name="Barry K.W."/>
            <person name="Haridas S."/>
            <person name="Chen C."/>
            <person name="Bauer D."/>
            <person name="Andreopoulos W."/>
            <person name="Pangilinan J."/>
            <person name="LaButti K."/>
            <person name="Riley R."/>
            <person name="Lipzen A."/>
            <person name="Clum A."/>
            <person name="Drula E."/>
            <person name="Henrissat B."/>
            <person name="Kohler A."/>
            <person name="Grigoriev I.V."/>
            <person name="Martin F.M."/>
            <person name="Hacquard S."/>
        </authorList>
    </citation>
    <scope>NUCLEOTIDE SEQUENCE</scope>
    <source>
        <strain evidence="3">MPI-CAGE-CH-0230</strain>
    </source>
</reference>
<proteinExistence type="predicted"/>
<protein>
    <recommendedName>
        <fullName evidence="5">PSI domain-containing protein</fullName>
    </recommendedName>
</protein>
<evidence type="ECO:0000313" key="4">
    <source>
        <dbReference type="Proteomes" id="UP000756346"/>
    </source>
</evidence>
<dbReference type="Proteomes" id="UP000756346">
    <property type="component" value="Unassembled WGS sequence"/>
</dbReference>
<evidence type="ECO:0000256" key="2">
    <source>
        <dbReference type="SAM" id="Phobius"/>
    </source>
</evidence>
<dbReference type="OrthoDB" id="5427091at2759"/>